<reference evidence="2 3" key="1">
    <citation type="journal article" date="2018" name="Sci. Rep.">
        <title>Genomic signatures of local adaptation to the degree of environmental predictability in rotifers.</title>
        <authorList>
            <person name="Franch-Gras L."/>
            <person name="Hahn C."/>
            <person name="Garcia-Roger E.M."/>
            <person name="Carmona M.J."/>
            <person name="Serra M."/>
            <person name="Gomez A."/>
        </authorList>
    </citation>
    <scope>NUCLEOTIDE SEQUENCE [LARGE SCALE GENOMIC DNA]</scope>
    <source>
        <strain evidence="2">HYR1</strain>
    </source>
</reference>
<dbReference type="EMBL" id="REGN01001158">
    <property type="protein sequence ID" value="RNA36616.1"/>
    <property type="molecule type" value="Genomic_DNA"/>
</dbReference>
<dbReference type="AlphaFoldDB" id="A0A3M7SLL5"/>
<sequence length="105" mass="12495">MIGIFSDSISISFLLHALANLTRGFLYFPFIFSYFTKSHFIFTNFYVKKVYFEQKKLNLNNVRPISISNCLAQILEKLILFSSPELYKFVRKSKLRKIKFVLFFD</sequence>
<accession>A0A3M7SLL5</accession>
<evidence type="ECO:0000313" key="3">
    <source>
        <dbReference type="Proteomes" id="UP000276133"/>
    </source>
</evidence>
<comment type="caution">
    <text evidence="2">The sequence shown here is derived from an EMBL/GenBank/DDBJ whole genome shotgun (WGS) entry which is preliminary data.</text>
</comment>
<keyword evidence="1" id="KW-0812">Transmembrane</keyword>
<keyword evidence="1" id="KW-1133">Transmembrane helix</keyword>
<evidence type="ECO:0000256" key="1">
    <source>
        <dbReference type="SAM" id="Phobius"/>
    </source>
</evidence>
<keyword evidence="1" id="KW-0472">Membrane</keyword>
<dbReference type="Proteomes" id="UP000276133">
    <property type="component" value="Unassembled WGS sequence"/>
</dbReference>
<proteinExistence type="predicted"/>
<gene>
    <name evidence="2" type="ORF">BpHYR1_016318</name>
</gene>
<protein>
    <submittedName>
        <fullName evidence="2">Uncharacterized protein</fullName>
    </submittedName>
</protein>
<feature type="transmembrane region" description="Helical" evidence="1">
    <location>
        <begin position="25"/>
        <end position="47"/>
    </location>
</feature>
<organism evidence="2 3">
    <name type="scientific">Brachionus plicatilis</name>
    <name type="common">Marine rotifer</name>
    <name type="synonym">Brachionus muelleri</name>
    <dbReference type="NCBI Taxonomy" id="10195"/>
    <lineage>
        <taxon>Eukaryota</taxon>
        <taxon>Metazoa</taxon>
        <taxon>Spiralia</taxon>
        <taxon>Gnathifera</taxon>
        <taxon>Rotifera</taxon>
        <taxon>Eurotatoria</taxon>
        <taxon>Monogononta</taxon>
        <taxon>Pseudotrocha</taxon>
        <taxon>Ploima</taxon>
        <taxon>Brachionidae</taxon>
        <taxon>Brachionus</taxon>
    </lineage>
</organism>
<evidence type="ECO:0000313" key="2">
    <source>
        <dbReference type="EMBL" id="RNA36616.1"/>
    </source>
</evidence>
<name>A0A3M7SLL5_BRAPC</name>
<keyword evidence="3" id="KW-1185">Reference proteome</keyword>